<evidence type="ECO:0000256" key="1">
    <source>
        <dbReference type="SAM" id="SignalP"/>
    </source>
</evidence>
<comment type="caution">
    <text evidence="2">The sequence shown here is derived from an EMBL/GenBank/DDBJ whole genome shotgun (WGS) entry which is preliminary data.</text>
</comment>
<dbReference type="RefSeq" id="WP_054717841.1">
    <property type="nucleotide sequence ID" value="NZ_AZEU01000332.1"/>
</dbReference>
<dbReference type="AlphaFoldDB" id="A0A0R1Q2T9"/>
<evidence type="ECO:0000313" key="2">
    <source>
        <dbReference type="EMBL" id="KRL36597.1"/>
    </source>
</evidence>
<sequence>MRRRLFFILSFALVVIGFSPLHTTQASTITQPVTLYVHGHHGNIRSMRPLMLAAQRDANATPALIAIVKSDGEVSFMGRLTSQMHHPMVQVVFEDTRTVDFHRLRMYLHQVMIGLKDRYHVQSVNFVAHSLGNTAVEWYLLRFGKDPNLPRVLKWAAIAGPFDSIPRMHMQPRHNHLDPDGQPHLMAPDYRMAYFRRDRFPRLAVLNIYGDLMDGSHSDGKILNASSRALGYLLEGRTTSYQELRFTGPDAQHTKLRDNPRVAAAVDNFLWP</sequence>
<dbReference type="InterPro" id="IPR010315">
    <property type="entry name" value="DUF915_hydro-like"/>
</dbReference>
<keyword evidence="2" id="KW-0378">Hydrolase</keyword>
<organism evidence="2 3">
    <name type="scientific">Lacticaseibacillus manihotivorans DSM 13343 = JCM 12514</name>
    <dbReference type="NCBI Taxonomy" id="1423769"/>
    <lineage>
        <taxon>Bacteria</taxon>
        <taxon>Bacillati</taxon>
        <taxon>Bacillota</taxon>
        <taxon>Bacilli</taxon>
        <taxon>Lactobacillales</taxon>
        <taxon>Lactobacillaceae</taxon>
        <taxon>Lacticaseibacillus</taxon>
    </lineage>
</organism>
<dbReference type="OrthoDB" id="503948at2"/>
<feature type="chain" id="PRO_5039470388" evidence="1">
    <location>
        <begin position="24"/>
        <end position="272"/>
    </location>
</feature>
<keyword evidence="1" id="KW-0732">Signal</keyword>
<dbReference type="EMBL" id="AZEU01000332">
    <property type="protein sequence ID" value="KRL36597.1"/>
    <property type="molecule type" value="Genomic_DNA"/>
</dbReference>
<dbReference type="GO" id="GO:0016787">
    <property type="term" value="F:hydrolase activity"/>
    <property type="evidence" value="ECO:0007669"/>
    <property type="project" value="UniProtKB-KW"/>
</dbReference>
<gene>
    <name evidence="2" type="ORF">FD01_GL002982</name>
</gene>
<dbReference type="SUPFAM" id="SSF53474">
    <property type="entry name" value="alpha/beta-Hydrolases"/>
    <property type="match status" value="1"/>
</dbReference>
<accession>A0A0R1Q2T9</accession>
<name>A0A0R1Q2T9_9LACO</name>
<feature type="signal peptide" evidence="1">
    <location>
        <begin position="1"/>
        <end position="23"/>
    </location>
</feature>
<dbReference type="PATRIC" id="fig|1423769.4.peg.3217"/>
<dbReference type="Gene3D" id="3.40.50.1820">
    <property type="entry name" value="alpha/beta hydrolase"/>
    <property type="match status" value="1"/>
</dbReference>
<dbReference type="InterPro" id="IPR029058">
    <property type="entry name" value="AB_hydrolase_fold"/>
</dbReference>
<evidence type="ECO:0000313" key="3">
    <source>
        <dbReference type="Proteomes" id="UP000051790"/>
    </source>
</evidence>
<dbReference type="Proteomes" id="UP000051790">
    <property type="component" value="Unassembled WGS sequence"/>
</dbReference>
<proteinExistence type="predicted"/>
<protein>
    <submittedName>
        <fullName evidence="2">Alpha beta hydrolase superfamily protein</fullName>
    </submittedName>
</protein>
<dbReference type="Pfam" id="PF06028">
    <property type="entry name" value="DUF915"/>
    <property type="match status" value="1"/>
</dbReference>
<keyword evidence="3" id="KW-1185">Reference proteome</keyword>
<reference evidence="2 3" key="1">
    <citation type="journal article" date="2015" name="Genome Announc.">
        <title>Expanding the biotechnology potential of lactobacilli through comparative genomics of 213 strains and associated genera.</title>
        <authorList>
            <person name="Sun Z."/>
            <person name="Harris H.M."/>
            <person name="McCann A."/>
            <person name="Guo C."/>
            <person name="Argimon S."/>
            <person name="Zhang W."/>
            <person name="Yang X."/>
            <person name="Jeffery I.B."/>
            <person name="Cooney J.C."/>
            <person name="Kagawa T.F."/>
            <person name="Liu W."/>
            <person name="Song Y."/>
            <person name="Salvetti E."/>
            <person name="Wrobel A."/>
            <person name="Rasinkangas P."/>
            <person name="Parkhill J."/>
            <person name="Rea M.C."/>
            <person name="O'Sullivan O."/>
            <person name="Ritari J."/>
            <person name="Douillard F.P."/>
            <person name="Paul Ross R."/>
            <person name="Yang R."/>
            <person name="Briner A.E."/>
            <person name="Felis G.E."/>
            <person name="de Vos W.M."/>
            <person name="Barrangou R."/>
            <person name="Klaenhammer T.R."/>
            <person name="Caufield P.W."/>
            <person name="Cui Y."/>
            <person name="Zhang H."/>
            <person name="O'Toole P.W."/>
        </authorList>
    </citation>
    <scope>NUCLEOTIDE SEQUENCE [LARGE SCALE GENOMIC DNA]</scope>
    <source>
        <strain evidence="2 3">DSM 13343</strain>
    </source>
</reference>